<feature type="region of interest" description="Disordered" evidence="1">
    <location>
        <begin position="1"/>
        <end position="72"/>
    </location>
</feature>
<dbReference type="InterPro" id="IPR001845">
    <property type="entry name" value="HTH_ArsR_DNA-bd_dom"/>
</dbReference>
<dbReference type="SUPFAM" id="SSF46785">
    <property type="entry name" value="Winged helix' DNA-binding domain"/>
    <property type="match status" value="1"/>
</dbReference>
<dbReference type="InterPro" id="IPR036388">
    <property type="entry name" value="WH-like_DNA-bd_sf"/>
</dbReference>
<keyword evidence="4" id="KW-1185">Reference proteome</keyword>
<dbReference type="EMBL" id="CP045851">
    <property type="protein sequence ID" value="QGG97161.1"/>
    <property type="molecule type" value="Genomic_DNA"/>
</dbReference>
<organism evidence="3 4">
    <name type="scientific">Actinomarinicola tropica</name>
    <dbReference type="NCBI Taxonomy" id="2789776"/>
    <lineage>
        <taxon>Bacteria</taxon>
        <taxon>Bacillati</taxon>
        <taxon>Actinomycetota</taxon>
        <taxon>Acidimicrobiia</taxon>
        <taxon>Acidimicrobiales</taxon>
        <taxon>Iamiaceae</taxon>
        <taxon>Actinomarinicola</taxon>
    </lineage>
</organism>
<sequence length="298" mass="31597">MDDPAQDADDVLVGGWRHRRRRIGSGGGRHEADFTGERRVNSSSVSEDPVSVDGPTVDGGLPPTAPRSGDRSPRLAILKALGDNTRYAIYLELARSPAPRSTAQIAESLDLHVNTVRPHLERMREVGLLDVRSESRRGVGRPQHLYSLAADAPSLGLEPSPYPTIARMLLRLAAEAGLEPDTIAAAGRDQGELDARPWPAGAPPVEALMTELDALGFDPEVAIEAGVDDDDGVATIAFAHCPFAELAESNPSVVCALHRGMVEGFLAGIDGPCPVSFHTLVDREPCLVEIPVAVGPPA</sequence>
<evidence type="ECO:0000313" key="3">
    <source>
        <dbReference type="EMBL" id="QGG97161.1"/>
    </source>
</evidence>
<feature type="compositionally biased region" description="Basic and acidic residues" evidence="1">
    <location>
        <begin position="28"/>
        <end position="40"/>
    </location>
</feature>
<accession>A0A5Q2RRH1</accession>
<protein>
    <submittedName>
        <fullName evidence="3">Helix-turn-helix domain-containing protein</fullName>
    </submittedName>
</protein>
<dbReference type="InterPro" id="IPR011991">
    <property type="entry name" value="ArsR-like_HTH"/>
</dbReference>
<name>A0A5Q2RRH1_9ACTN</name>
<feature type="compositionally biased region" description="Low complexity" evidence="1">
    <location>
        <begin position="41"/>
        <end position="52"/>
    </location>
</feature>
<dbReference type="Pfam" id="PF12840">
    <property type="entry name" value="HTH_20"/>
    <property type="match status" value="1"/>
</dbReference>
<evidence type="ECO:0000256" key="1">
    <source>
        <dbReference type="SAM" id="MobiDB-lite"/>
    </source>
</evidence>
<dbReference type="SMART" id="SM00418">
    <property type="entry name" value="HTH_ARSR"/>
    <property type="match status" value="1"/>
</dbReference>
<evidence type="ECO:0000313" key="4">
    <source>
        <dbReference type="Proteomes" id="UP000334019"/>
    </source>
</evidence>
<dbReference type="Gene3D" id="1.10.10.10">
    <property type="entry name" value="Winged helix-like DNA-binding domain superfamily/Winged helix DNA-binding domain"/>
    <property type="match status" value="1"/>
</dbReference>
<proteinExistence type="predicted"/>
<dbReference type="KEGG" id="atq:GH723_16340"/>
<feature type="compositionally biased region" description="Acidic residues" evidence="1">
    <location>
        <begin position="1"/>
        <end position="10"/>
    </location>
</feature>
<gene>
    <name evidence="3" type="ORF">GH723_16340</name>
</gene>
<dbReference type="GO" id="GO:0003700">
    <property type="term" value="F:DNA-binding transcription factor activity"/>
    <property type="evidence" value="ECO:0007669"/>
    <property type="project" value="InterPro"/>
</dbReference>
<dbReference type="Proteomes" id="UP000334019">
    <property type="component" value="Chromosome"/>
</dbReference>
<evidence type="ECO:0000259" key="2">
    <source>
        <dbReference type="SMART" id="SM00418"/>
    </source>
</evidence>
<feature type="domain" description="HTH arsR-type" evidence="2">
    <location>
        <begin position="76"/>
        <end position="158"/>
    </location>
</feature>
<reference evidence="3 4" key="1">
    <citation type="submission" date="2019-11" db="EMBL/GenBank/DDBJ databases">
        <authorList>
            <person name="He Y."/>
        </authorList>
    </citation>
    <scope>NUCLEOTIDE SEQUENCE [LARGE SCALE GENOMIC DNA]</scope>
    <source>
        <strain evidence="3 4">SCSIO 58843</strain>
    </source>
</reference>
<dbReference type="InterPro" id="IPR036390">
    <property type="entry name" value="WH_DNA-bd_sf"/>
</dbReference>
<dbReference type="AlphaFoldDB" id="A0A5Q2RRH1"/>
<dbReference type="CDD" id="cd00090">
    <property type="entry name" value="HTH_ARSR"/>
    <property type="match status" value="1"/>
</dbReference>